<dbReference type="PANTHER" id="PTHR32322">
    <property type="entry name" value="INNER MEMBRANE TRANSPORTER"/>
    <property type="match status" value="1"/>
</dbReference>
<dbReference type="PANTHER" id="PTHR32322:SF2">
    <property type="entry name" value="EAMA DOMAIN-CONTAINING PROTEIN"/>
    <property type="match status" value="1"/>
</dbReference>
<feature type="transmembrane region" description="Helical" evidence="7">
    <location>
        <begin position="34"/>
        <end position="52"/>
    </location>
</feature>
<accession>A0A545AWY4</accession>
<feature type="transmembrane region" description="Helical" evidence="7">
    <location>
        <begin position="174"/>
        <end position="193"/>
    </location>
</feature>
<feature type="domain" description="EamA" evidence="8">
    <location>
        <begin position="7"/>
        <end position="133"/>
    </location>
</feature>
<evidence type="ECO:0000256" key="4">
    <source>
        <dbReference type="ARBA" id="ARBA00022989"/>
    </source>
</evidence>
<evidence type="ECO:0000259" key="8">
    <source>
        <dbReference type="Pfam" id="PF00892"/>
    </source>
</evidence>
<dbReference type="Proteomes" id="UP000317982">
    <property type="component" value="Unassembled WGS sequence"/>
</dbReference>
<keyword evidence="10" id="KW-1185">Reference proteome</keyword>
<dbReference type="InterPro" id="IPR050638">
    <property type="entry name" value="AA-Vitamin_Transporters"/>
</dbReference>
<evidence type="ECO:0000256" key="6">
    <source>
        <dbReference type="SAM" id="MobiDB-lite"/>
    </source>
</evidence>
<dbReference type="GO" id="GO:0016020">
    <property type="term" value="C:membrane"/>
    <property type="evidence" value="ECO:0007669"/>
    <property type="project" value="UniProtKB-SubCell"/>
</dbReference>
<name>A0A545AWY4_9ACTN</name>
<feature type="transmembrane region" description="Helical" evidence="7">
    <location>
        <begin position="205"/>
        <end position="224"/>
    </location>
</feature>
<comment type="similarity">
    <text evidence="2">Belongs to the EamA transporter family.</text>
</comment>
<organism evidence="9 10">
    <name type="scientific">Cryptosporangium phraense</name>
    <dbReference type="NCBI Taxonomy" id="2593070"/>
    <lineage>
        <taxon>Bacteria</taxon>
        <taxon>Bacillati</taxon>
        <taxon>Actinomycetota</taxon>
        <taxon>Actinomycetes</taxon>
        <taxon>Cryptosporangiales</taxon>
        <taxon>Cryptosporangiaceae</taxon>
        <taxon>Cryptosporangium</taxon>
    </lineage>
</organism>
<evidence type="ECO:0000256" key="2">
    <source>
        <dbReference type="ARBA" id="ARBA00007362"/>
    </source>
</evidence>
<evidence type="ECO:0000256" key="5">
    <source>
        <dbReference type="ARBA" id="ARBA00023136"/>
    </source>
</evidence>
<dbReference type="InterPro" id="IPR037185">
    <property type="entry name" value="EmrE-like"/>
</dbReference>
<feature type="transmembrane region" description="Helical" evidence="7">
    <location>
        <begin position="260"/>
        <end position="277"/>
    </location>
</feature>
<evidence type="ECO:0000313" key="9">
    <source>
        <dbReference type="EMBL" id="TQS45836.1"/>
    </source>
</evidence>
<feature type="compositionally biased region" description="Low complexity" evidence="6">
    <location>
        <begin position="305"/>
        <end position="318"/>
    </location>
</feature>
<proteinExistence type="inferred from homology"/>
<feature type="transmembrane region" description="Helical" evidence="7">
    <location>
        <begin position="118"/>
        <end position="136"/>
    </location>
</feature>
<evidence type="ECO:0000256" key="1">
    <source>
        <dbReference type="ARBA" id="ARBA00004141"/>
    </source>
</evidence>
<feature type="transmembrane region" description="Helical" evidence="7">
    <location>
        <begin position="64"/>
        <end position="84"/>
    </location>
</feature>
<dbReference type="AlphaFoldDB" id="A0A545AWY4"/>
<feature type="transmembrane region" description="Helical" evidence="7">
    <location>
        <begin position="142"/>
        <end position="162"/>
    </location>
</feature>
<feature type="region of interest" description="Disordered" evidence="6">
    <location>
        <begin position="297"/>
        <end position="330"/>
    </location>
</feature>
<keyword evidence="5 7" id="KW-0472">Membrane</keyword>
<dbReference type="OrthoDB" id="5430053at2"/>
<comment type="caution">
    <text evidence="9">The sequence shown here is derived from an EMBL/GenBank/DDBJ whole genome shotgun (WGS) entry which is preliminary data.</text>
</comment>
<evidence type="ECO:0000313" key="10">
    <source>
        <dbReference type="Proteomes" id="UP000317982"/>
    </source>
</evidence>
<dbReference type="SUPFAM" id="SSF103481">
    <property type="entry name" value="Multidrug resistance efflux transporter EmrE"/>
    <property type="match status" value="2"/>
</dbReference>
<dbReference type="InParanoid" id="A0A545AWY4"/>
<feature type="transmembrane region" description="Helical" evidence="7">
    <location>
        <begin position="236"/>
        <end position="254"/>
    </location>
</feature>
<keyword evidence="4 7" id="KW-1133">Transmembrane helix</keyword>
<dbReference type="EMBL" id="VIRS01000003">
    <property type="protein sequence ID" value="TQS45836.1"/>
    <property type="molecule type" value="Genomic_DNA"/>
</dbReference>
<dbReference type="InterPro" id="IPR000620">
    <property type="entry name" value="EamA_dom"/>
</dbReference>
<evidence type="ECO:0000256" key="3">
    <source>
        <dbReference type="ARBA" id="ARBA00022692"/>
    </source>
</evidence>
<protein>
    <submittedName>
        <fullName evidence="9">EamA family transporter</fullName>
    </submittedName>
</protein>
<gene>
    <name evidence="9" type="ORF">FL583_04765</name>
</gene>
<reference evidence="9 10" key="1">
    <citation type="submission" date="2019-07" db="EMBL/GenBank/DDBJ databases">
        <title>Cryptosporangium phraense sp. nov., isolated from plant litter.</title>
        <authorList>
            <person name="Suriyachadkun C."/>
        </authorList>
    </citation>
    <scope>NUCLEOTIDE SEQUENCE [LARGE SCALE GENOMIC DNA]</scope>
    <source>
        <strain evidence="9 10">A-T 5661</strain>
    </source>
</reference>
<feature type="transmembrane region" description="Helical" evidence="7">
    <location>
        <begin position="90"/>
        <end position="111"/>
    </location>
</feature>
<evidence type="ECO:0000256" key="7">
    <source>
        <dbReference type="SAM" id="Phobius"/>
    </source>
</evidence>
<dbReference type="RefSeq" id="WP_142703243.1">
    <property type="nucleotide sequence ID" value="NZ_VIRS01000003.1"/>
</dbReference>
<keyword evidence="3 7" id="KW-0812">Transmembrane</keyword>
<comment type="subcellular location">
    <subcellularLocation>
        <location evidence="1">Membrane</location>
        <topology evidence="1">Multi-pass membrane protein</topology>
    </subcellularLocation>
</comment>
<sequence>MLSNRTLLLTAVAPATWGTTYLVTTELLPPGRPLLAGVLRALPAGLLLLALTRTLPQGHWWWRSLVLGTLNIGAFFALLFVAAYRLPGGVAAIAGALQPLLVAGLATVALGERLRLRTVLAGAAGIAGVTLVVLTAQARPDALGLAAALGGAASMAAGIVLAKRWTSPASPLTTTAWQLIAGGLVLAPLAFVVEGAPPHLSAPAIGGYTYLSIVGTGLAYVLWFRGLAVLPAGSTSFLGLLSPVVAVLAGWLVADQALTPAQAAGVVIALAAVVVATRPEPHPSAAGARALLRWRSGTSVRTRRVPPAGRAPGRRSSGTGAGPRPTPIAP</sequence>
<dbReference type="Pfam" id="PF00892">
    <property type="entry name" value="EamA"/>
    <property type="match status" value="2"/>
</dbReference>
<feature type="domain" description="EamA" evidence="8">
    <location>
        <begin position="143"/>
        <end position="276"/>
    </location>
</feature>